<comment type="caution">
    <text evidence="1">The sequence shown here is derived from an EMBL/GenBank/DDBJ whole genome shotgun (WGS) entry which is preliminary data.</text>
</comment>
<sequence length="36" mass="3821">MPFTATTTFWPAATLGAPHTICRGASPPTFTVVICR</sequence>
<evidence type="ECO:0000313" key="1">
    <source>
        <dbReference type="EMBL" id="EJX00020.1"/>
    </source>
</evidence>
<organism evidence="1">
    <name type="scientific">gut metagenome</name>
    <dbReference type="NCBI Taxonomy" id="749906"/>
    <lineage>
        <taxon>unclassified sequences</taxon>
        <taxon>metagenomes</taxon>
        <taxon>organismal metagenomes</taxon>
    </lineage>
</organism>
<proteinExistence type="predicted"/>
<dbReference type="AlphaFoldDB" id="J9GK51"/>
<gene>
    <name evidence="1" type="ORF">EVA_11874</name>
</gene>
<reference evidence="1" key="1">
    <citation type="journal article" date="2012" name="PLoS ONE">
        <title>Gene sets for utilization of primary and secondary nutrition supplies in the distal gut of endangered iberian lynx.</title>
        <authorList>
            <person name="Alcaide M."/>
            <person name="Messina E."/>
            <person name="Richter M."/>
            <person name="Bargiela R."/>
            <person name="Peplies J."/>
            <person name="Huws S.A."/>
            <person name="Newbold C.J."/>
            <person name="Golyshin P.N."/>
            <person name="Simon M.A."/>
            <person name="Lopez G."/>
            <person name="Yakimov M.M."/>
            <person name="Ferrer M."/>
        </authorList>
    </citation>
    <scope>NUCLEOTIDE SEQUENCE</scope>
</reference>
<dbReference type="EMBL" id="AMCI01003560">
    <property type="protein sequence ID" value="EJX00020.1"/>
    <property type="molecule type" value="Genomic_DNA"/>
</dbReference>
<protein>
    <submittedName>
        <fullName evidence="1">Uncharacterized protein</fullName>
    </submittedName>
</protein>
<name>J9GK51_9ZZZZ</name>
<accession>J9GK51</accession>